<protein>
    <submittedName>
        <fullName evidence="2">Uncharacterized protein</fullName>
    </submittedName>
</protein>
<accession>A0A1A9WQT0</accession>
<reference evidence="2" key="2">
    <citation type="submission" date="2020-05" db="UniProtKB">
        <authorList>
            <consortium name="EnsemblMetazoa"/>
        </authorList>
    </citation>
    <scope>IDENTIFICATION</scope>
    <source>
        <strain evidence="2">IAEA</strain>
    </source>
</reference>
<dbReference type="AlphaFoldDB" id="A0A1A9WQT0"/>
<keyword evidence="1" id="KW-0812">Transmembrane</keyword>
<dbReference type="Proteomes" id="UP000091820">
    <property type="component" value="Unassembled WGS sequence"/>
</dbReference>
<keyword evidence="1" id="KW-0472">Membrane</keyword>
<feature type="transmembrane region" description="Helical" evidence="1">
    <location>
        <begin position="27"/>
        <end position="47"/>
    </location>
</feature>
<keyword evidence="1" id="KW-1133">Transmembrane helix</keyword>
<evidence type="ECO:0000256" key="1">
    <source>
        <dbReference type="SAM" id="Phobius"/>
    </source>
</evidence>
<keyword evidence="3" id="KW-1185">Reference proteome</keyword>
<organism evidence="2 3">
    <name type="scientific">Glossina brevipalpis</name>
    <dbReference type="NCBI Taxonomy" id="37001"/>
    <lineage>
        <taxon>Eukaryota</taxon>
        <taxon>Metazoa</taxon>
        <taxon>Ecdysozoa</taxon>
        <taxon>Arthropoda</taxon>
        <taxon>Hexapoda</taxon>
        <taxon>Insecta</taxon>
        <taxon>Pterygota</taxon>
        <taxon>Neoptera</taxon>
        <taxon>Endopterygota</taxon>
        <taxon>Diptera</taxon>
        <taxon>Brachycera</taxon>
        <taxon>Muscomorpha</taxon>
        <taxon>Hippoboscoidea</taxon>
        <taxon>Glossinidae</taxon>
        <taxon>Glossina</taxon>
    </lineage>
</organism>
<sequence length="119" mass="13507">MMGVICLTGILLHHRSSLVFGTLGYALFFAYEIYITIVCLTKTHLCLVCSSNNIINRTYYALIGVFFVQLEVSSAYFSDEDKESIVKDNDGPGEERNNIVTRNLIMCKFTVYLIVCQMK</sequence>
<name>A0A1A9WQT0_9MUSC</name>
<dbReference type="EnsemblMetazoa" id="GBRI028603-RA">
    <property type="protein sequence ID" value="GBRI028603-PA"/>
    <property type="gene ID" value="GBRI028603"/>
</dbReference>
<proteinExistence type="predicted"/>
<dbReference type="VEuPathDB" id="VectorBase:GBRI028603"/>
<evidence type="ECO:0000313" key="2">
    <source>
        <dbReference type="EnsemblMetazoa" id="GBRI028603-PA"/>
    </source>
</evidence>
<evidence type="ECO:0000313" key="3">
    <source>
        <dbReference type="Proteomes" id="UP000091820"/>
    </source>
</evidence>
<reference evidence="3" key="1">
    <citation type="submission" date="2014-03" db="EMBL/GenBank/DDBJ databases">
        <authorList>
            <person name="Aksoy S."/>
            <person name="Warren W."/>
            <person name="Wilson R.K."/>
        </authorList>
    </citation>
    <scope>NUCLEOTIDE SEQUENCE [LARGE SCALE GENOMIC DNA]</scope>
    <source>
        <strain evidence="3">IAEA</strain>
    </source>
</reference>